<reference evidence="4" key="1">
    <citation type="journal article" date="2021" name="PeerJ">
        <title>Extensive microbial diversity within the chicken gut microbiome revealed by metagenomics and culture.</title>
        <authorList>
            <person name="Gilroy R."/>
            <person name="Ravi A."/>
            <person name="Getino M."/>
            <person name="Pursley I."/>
            <person name="Horton D.L."/>
            <person name="Alikhan N.F."/>
            <person name="Baker D."/>
            <person name="Gharbi K."/>
            <person name="Hall N."/>
            <person name="Watson M."/>
            <person name="Adriaenssens E.M."/>
            <person name="Foster-Nyarko E."/>
            <person name="Jarju S."/>
            <person name="Secka A."/>
            <person name="Antonio M."/>
            <person name="Oren A."/>
            <person name="Chaudhuri R.R."/>
            <person name="La Ragione R."/>
            <person name="Hildebrand F."/>
            <person name="Pallen M.J."/>
        </authorList>
    </citation>
    <scope>NUCLEOTIDE SEQUENCE</scope>
    <source>
        <strain evidence="4">6627</strain>
    </source>
</reference>
<dbReference type="EMBL" id="DXFP01000061">
    <property type="protein sequence ID" value="HIX02390.1"/>
    <property type="molecule type" value="Genomic_DNA"/>
</dbReference>
<dbReference type="Pfam" id="PF00535">
    <property type="entry name" value="Glycos_transf_2"/>
    <property type="match status" value="1"/>
</dbReference>
<dbReference type="PANTHER" id="PTHR22916:SF51">
    <property type="entry name" value="GLYCOSYLTRANSFERASE EPSH-RELATED"/>
    <property type="match status" value="1"/>
</dbReference>
<dbReference type="Gene3D" id="3.90.550.10">
    <property type="entry name" value="Spore Coat Polysaccharide Biosynthesis Protein SpsA, Chain A"/>
    <property type="match status" value="1"/>
</dbReference>
<evidence type="ECO:0000259" key="3">
    <source>
        <dbReference type="Pfam" id="PF00535"/>
    </source>
</evidence>
<name>A0A9D1UXP3_9LACO</name>
<protein>
    <submittedName>
        <fullName evidence="4">Glycosyltransferase</fullName>
        <ecNumber evidence="4">2.4.-.-</ecNumber>
    </submittedName>
</protein>
<gene>
    <name evidence="4" type="ORF">H9861_06505</name>
</gene>
<evidence type="ECO:0000256" key="2">
    <source>
        <dbReference type="ARBA" id="ARBA00022679"/>
    </source>
</evidence>
<evidence type="ECO:0000256" key="1">
    <source>
        <dbReference type="ARBA" id="ARBA00022676"/>
    </source>
</evidence>
<proteinExistence type="predicted"/>
<dbReference type="InterPro" id="IPR029044">
    <property type="entry name" value="Nucleotide-diphossugar_trans"/>
</dbReference>
<accession>A0A9D1UXP3</accession>
<keyword evidence="1 4" id="KW-0328">Glycosyltransferase</keyword>
<dbReference type="Proteomes" id="UP000823963">
    <property type="component" value="Unassembled WGS sequence"/>
</dbReference>
<evidence type="ECO:0000313" key="4">
    <source>
        <dbReference type="EMBL" id="HIX02390.1"/>
    </source>
</evidence>
<dbReference type="EC" id="2.4.-.-" evidence="4"/>
<comment type="caution">
    <text evidence="4">The sequence shown here is derived from an EMBL/GenBank/DDBJ whole genome shotgun (WGS) entry which is preliminary data.</text>
</comment>
<keyword evidence="2 4" id="KW-0808">Transferase</keyword>
<dbReference type="GO" id="GO:0016757">
    <property type="term" value="F:glycosyltransferase activity"/>
    <property type="evidence" value="ECO:0007669"/>
    <property type="project" value="UniProtKB-KW"/>
</dbReference>
<organism evidence="4 5">
    <name type="scientific">Candidatus Ligilactobacillus excrementigallinarum</name>
    <dbReference type="NCBI Taxonomy" id="2838641"/>
    <lineage>
        <taxon>Bacteria</taxon>
        <taxon>Bacillati</taxon>
        <taxon>Bacillota</taxon>
        <taxon>Bacilli</taxon>
        <taxon>Lactobacillales</taxon>
        <taxon>Lactobacillaceae</taxon>
        <taxon>Ligilactobacillus</taxon>
    </lineage>
</organism>
<reference evidence="4" key="2">
    <citation type="submission" date="2021-04" db="EMBL/GenBank/DDBJ databases">
        <authorList>
            <person name="Gilroy R."/>
        </authorList>
    </citation>
    <scope>NUCLEOTIDE SEQUENCE</scope>
    <source>
        <strain evidence="4">6627</strain>
    </source>
</reference>
<sequence>MTKVSVIVPVYNVEKYLDRCIKSLVNQEFDRDEYEIILIDDGSTDNSGEMCDKFQKKNANVKTFHIENSGVSFARNYGIKLSKGKYITFVDPDDYVSLQYISILYDLVNLNNVKMGACGSNTVYKNEIKIDKPQNDSENIRLSNTKMMENIFIKKNNIGLAVWGKIFEKTLFDEIKFPNGKIYEDLLTLPFIIDKCDYIEISTKKEYYYCIREDSITTSSFNKNDYKYFEYINEIRSFIGQKYKSVLPSFESRCISDSFIIINKIIKAKNISKKEKINKLKNISKMLKSKWNISEKNRYLTIQMKINIWLFKLNPSIYSSYFILKEQIKRIIK</sequence>
<feature type="domain" description="Glycosyltransferase 2-like" evidence="3">
    <location>
        <begin position="5"/>
        <end position="149"/>
    </location>
</feature>
<dbReference type="AlphaFoldDB" id="A0A9D1UXP3"/>
<evidence type="ECO:0000313" key="5">
    <source>
        <dbReference type="Proteomes" id="UP000823963"/>
    </source>
</evidence>
<dbReference type="SUPFAM" id="SSF53448">
    <property type="entry name" value="Nucleotide-diphospho-sugar transferases"/>
    <property type="match status" value="1"/>
</dbReference>
<dbReference type="InterPro" id="IPR001173">
    <property type="entry name" value="Glyco_trans_2-like"/>
</dbReference>
<dbReference type="CDD" id="cd00761">
    <property type="entry name" value="Glyco_tranf_GTA_type"/>
    <property type="match status" value="1"/>
</dbReference>
<dbReference type="PANTHER" id="PTHR22916">
    <property type="entry name" value="GLYCOSYLTRANSFERASE"/>
    <property type="match status" value="1"/>
</dbReference>